<dbReference type="InterPro" id="IPR032675">
    <property type="entry name" value="LRR_dom_sf"/>
</dbReference>
<dbReference type="OrthoDB" id="773329at2759"/>
<evidence type="ECO:0000256" key="2">
    <source>
        <dbReference type="ARBA" id="ARBA00022553"/>
    </source>
</evidence>
<dbReference type="Gramene" id="TraesJAG7B03G04253130.1">
    <property type="protein sequence ID" value="TraesJAG7B03G04253130.1.CDS1"/>
    <property type="gene ID" value="TraesJAG7B03G04253130"/>
</dbReference>
<dbReference type="Gramene" id="TraesCS7B03G1307400.1">
    <property type="protein sequence ID" value="TraesCS7B03G1307400.1.CDS1"/>
    <property type="gene ID" value="TraesCS7B03G1307400"/>
</dbReference>
<evidence type="ECO:0000256" key="1">
    <source>
        <dbReference type="ARBA" id="ARBA00004479"/>
    </source>
</evidence>
<dbReference type="Pfam" id="PF00560">
    <property type="entry name" value="LRR_1"/>
    <property type="match status" value="3"/>
</dbReference>
<dbReference type="Proteomes" id="UP000019116">
    <property type="component" value="Chromosome 7B"/>
</dbReference>
<dbReference type="PANTHER" id="PTHR48063:SF112">
    <property type="entry name" value="RECEPTOR LIKE PROTEIN 30-LIKE"/>
    <property type="match status" value="1"/>
</dbReference>
<evidence type="ECO:0000256" key="4">
    <source>
        <dbReference type="ARBA" id="ARBA00022692"/>
    </source>
</evidence>
<keyword evidence="12" id="KW-1185">Reference proteome</keyword>
<name>A0A3B6SQU3_WHEAT</name>
<keyword evidence="9" id="KW-0325">Glycoprotein</keyword>
<comment type="subcellular location">
    <subcellularLocation>
        <location evidence="1">Membrane</location>
        <topology evidence="1">Single-pass type I membrane protein</topology>
    </subcellularLocation>
</comment>
<dbReference type="PROSITE" id="PS51450">
    <property type="entry name" value="LRR"/>
    <property type="match status" value="1"/>
</dbReference>
<keyword evidence="3" id="KW-0433">Leucine-rich repeat</keyword>
<keyword evidence="6" id="KW-0677">Repeat</keyword>
<dbReference type="Gramene" id="TraesNOR7B03G04318490.1">
    <property type="protein sequence ID" value="TraesNOR7B03G04318490.1.CDS1"/>
    <property type="gene ID" value="TraesNOR7B03G04318490"/>
</dbReference>
<keyword evidence="8 10" id="KW-0472">Membrane</keyword>
<organism evidence="11">
    <name type="scientific">Triticum aestivum</name>
    <name type="common">Wheat</name>
    <dbReference type="NCBI Taxonomy" id="4565"/>
    <lineage>
        <taxon>Eukaryota</taxon>
        <taxon>Viridiplantae</taxon>
        <taxon>Streptophyta</taxon>
        <taxon>Embryophyta</taxon>
        <taxon>Tracheophyta</taxon>
        <taxon>Spermatophyta</taxon>
        <taxon>Magnoliopsida</taxon>
        <taxon>Liliopsida</taxon>
        <taxon>Poales</taxon>
        <taxon>Poaceae</taxon>
        <taxon>BOP clade</taxon>
        <taxon>Pooideae</taxon>
        <taxon>Triticodae</taxon>
        <taxon>Triticeae</taxon>
        <taxon>Triticinae</taxon>
        <taxon>Triticum</taxon>
    </lineage>
</organism>
<proteinExistence type="predicted"/>
<dbReference type="FunFam" id="3.80.10.10:FF:000722">
    <property type="entry name" value="Leucine-rich repeat receptor-like protein kinase"/>
    <property type="match status" value="1"/>
</dbReference>
<reference evidence="11" key="2">
    <citation type="submission" date="2018-10" db="UniProtKB">
        <authorList>
            <consortium name="EnsemblPlants"/>
        </authorList>
    </citation>
    <scope>IDENTIFICATION</scope>
</reference>
<dbReference type="Gene3D" id="3.80.10.10">
    <property type="entry name" value="Ribonuclease Inhibitor"/>
    <property type="match status" value="1"/>
</dbReference>
<evidence type="ECO:0008006" key="13">
    <source>
        <dbReference type="Google" id="ProtNLM"/>
    </source>
</evidence>
<dbReference type="SMR" id="A0A3B6SQU3"/>
<reference evidence="11" key="1">
    <citation type="submission" date="2018-08" db="EMBL/GenBank/DDBJ databases">
        <authorList>
            <person name="Rossello M."/>
        </authorList>
    </citation>
    <scope>NUCLEOTIDE SEQUENCE [LARGE SCALE GENOMIC DNA]</scope>
    <source>
        <strain evidence="11">cv. Chinese Spring</strain>
    </source>
</reference>
<evidence type="ECO:0000256" key="9">
    <source>
        <dbReference type="ARBA" id="ARBA00023180"/>
    </source>
</evidence>
<keyword evidence="5" id="KW-0732">Signal</keyword>
<evidence type="ECO:0000256" key="10">
    <source>
        <dbReference type="SAM" id="Phobius"/>
    </source>
</evidence>
<accession>A0A3B6SQU3</accession>
<feature type="transmembrane region" description="Helical" evidence="10">
    <location>
        <begin position="113"/>
        <end position="136"/>
    </location>
</feature>
<dbReference type="InterPro" id="IPR046956">
    <property type="entry name" value="RLP23-like"/>
</dbReference>
<dbReference type="PANTHER" id="PTHR48063">
    <property type="entry name" value="LRR RECEPTOR-LIKE KINASE"/>
    <property type="match status" value="1"/>
</dbReference>
<dbReference type="PRINTS" id="PR00019">
    <property type="entry name" value="LEURICHRPT"/>
</dbReference>
<dbReference type="EnsemblPlants" id="TraesCS7B02G486400.1">
    <property type="protein sequence ID" value="TraesCS7B02G486400.1.cds1"/>
    <property type="gene ID" value="TraesCS7B02G486400"/>
</dbReference>
<dbReference type="InterPro" id="IPR001611">
    <property type="entry name" value="Leu-rich_rpt"/>
</dbReference>
<evidence type="ECO:0000313" key="11">
    <source>
        <dbReference type="EnsemblPlants" id="TraesCS7B02G486400.1.cds1"/>
    </source>
</evidence>
<evidence type="ECO:0000313" key="12">
    <source>
        <dbReference type="Proteomes" id="UP000019116"/>
    </source>
</evidence>
<evidence type="ECO:0000256" key="7">
    <source>
        <dbReference type="ARBA" id="ARBA00022989"/>
    </source>
</evidence>
<keyword evidence="7 10" id="KW-1133">Transmembrane helix</keyword>
<protein>
    <recommendedName>
        <fullName evidence="13">Leucine-rich repeat-containing N-terminal plant-type domain-containing protein</fullName>
    </recommendedName>
</protein>
<dbReference type="GO" id="GO:0016020">
    <property type="term" value="C:membrane"/>
    <property type="evidence" value="ECO:0007669"/>
    <property type="project" value="UniProtKB-SubCell"/>
</dbReference>
<dbReference type="STRING" id="4565.A0A3B6SQU3"/>
<keyword evidence="4 10" id="KW-0812">Transmembrane</keyword>
<evidence type="ECO:0000256" key="6">
    <source>
        <dbReference type="ARBA" id="ARBA00022737"/>
    </source>
</evidence>
<keyword evidence="2" id="KW-0597">Phosphoprotein</keyword>
<evidence type="ECO:0000256" key="5">
    <source>
        <dbReference type="ARBA" id="ARBA00022729"/>
    </source>
</evidence>
<evidence type="ECO:0000256" key="3">
    <source>
        <dbReference type="ARBA" id="ARBA00022614"/>
    </source>
</evidence>
<dbReference type="Gramene" id="TraesROB_scaffold_039067_01G000200.1">
    <property type="protein sequence ID" value="TraesROB_scaffold_039067_01G000200.1"/>
    <property type="gene ID" value="TraesROB_scaffold_039067_01G000200"/>
</dbReference>
<evidence type="ECO:0000256" key="8">
    <source>
        <dbReference type="ARBA" id="ARBA00023136"/>
    </source>
</evidence>
<dbReference type="SUPFAM" id="SSF52058">
    <property type="entry name" value="L domain-like"/>
    <property type="match status" value="1"/>
</dbReference>
<dbReference type="AlphaFoldDB" id="A0A3B6SQU3"/>
<sequence length="161" mass="17871">MQFLNISRNNLSGSIPKDIGNLKLLESLDLSWNKLSGHIPPSVSNLTSLTALNLSNNLLSGDIPTGSQLQTLEDPSIYGNNLGLCGPPLSIPCTNNSSSTEAVDGDHEHETVWLYYSVIAGTVFGFWVWFGALFFCKIWRFALFNRIDAMQRIVVHKMKRT</sequence>
<dbReference type="Gramene" id="TraesCS7B02G486400.1">
    <property type="protein sequence ID" value="TraesCS7B02G486400.1.cds1"/>
    <property type="gene ID" value="TraesCS7B02G486400"/>
</dbReference>